<proteinExistence type="predicted"/>
<dbReference type="GeneID" id="17037190"/>
<accession>I0YLH3</accession>
<evidence type="ECO:0000313" key="3">
    <source>
        <dbReference type="Proteomes" id="UP000007264"/>
    </source>
</evidence>
<dbReference type="Pfam" id="PF00561">
    <property type="entry name" value="Abhydrolase_1"/>
    <property type="match status" value="1"/>
</dbReference>
<dbReference type="SUPFAM" id="SSF53474">
    <property type="entry name" value="alpha/beta-Hydrolases"/>
    <property type="match status" value="1"/>
</dbReference>
<dbReference type="Proteomes" id="UP000007264">
    <property type="component" value="Unassembled WGS sequence"/>
</dbReference>
<dbReference type="InterPro" id="IPR050228">
    <property type="entry name" value="Carboxylesterase_BioH"/>
</dbReference>
<evidence type="ECO:0000313" key="2">
    <source>
        <dbReference type="EMBL" id="EIE19242.1"/>
    </source>
</evidence>
<dbReference type="STRING" id="574566.I0YLH3"/>
<protein>
    <recommendedName>
        <fullName evidence="1">AB hydrolase-1 domain-containing protein</fullName>
    </recommendedName>
</protein>
<comment type="caution">
    <text evidence="2">The sequence shown here is derived from an EMBL/GenBank/DDBJ whole genome shotgun (WGS) entry which is preliminary data.</text>
</comment>
<organism evidence="2 3">
    <name type="scientific">Coccomyxa subellipsoidea (strain C-169)</name>
    <name type="common">Green microalga</name>
    <dbReference type="NCBI Taxonomy" id="574566"/>
    <lineage>
        <taxon>Eukaryota</taxon>
        <taxon>Viridiplantae</taxon>
        <taxon>Chlorophyta</taxon>
        <taxon>core chlorophytes</taxon>
        <taxon>Trebouxiophyceae</taxon>
        <taxon>Trebouxiophyceae incertae sedis</taxon>
        <taxon>Coccomyxaceae</taxon>
        <taxon>Coccomyxa</taxon>
        <taxon>Coccomyxa subellipsoidea</taxon>
    </lineage>
</organism>
<dbReference type="Gene3D" id="3.40.50.1820">
    <property type="entry name" value="alpha/beta hydrolase"/>
    <property type="match status" value="1"/>
</dbReference>
<dbReference type="KEGG" id="csl:COCSUDRAFT_83590"/>
<evidence type="ECO:0000259" key="1">
    <source>
        <dbReference type="Pfam" id="PF00561"/>
    </source>
</evidence>
<dbReference type="EMBL" id="AGSI01000020">
    <property type="protein sequence ID" value="EIE19242.1"/>
    <property type="molecule type" value="Genomic_DNA"/>
</dbReference>
<sequence>MALASCLADHYQCVGVDLAGQGDTPAGSTQNMLEQMADDLLAVVDHFGRDECYVFGHSGGGLAAVIAEQQRPGTFKAMYLYEPVVFGPDEVAADEQTNSFIDHARIRTAHAAFTPEILSARALKRRPRFASKQAALQSFASKVPFKAFQSCALAAYIEHGLRELPDGSAELKCTPEVEARVFRDTWGVAQRTFGRLGRLTCPVAVAAGTETMPGVIMAPELEAPRIAAQIPNGRFEQYKWMGHFGPFDSPAYVADRVIFNLYFSKSSVLWNTLPKAQSERVPRARM</sequence>
<dbReference type="PANTHER" id="PTHR43194:SF2">
    <property type="entry name" value="PEROXISOMAL MEMBRANE PROTEIN LPX1"/>
    <property type="match status" value="1"/>
</dbReference>
<reference evidence="2 3" key="1">
    <citation type="journal article" date="2012" name="Genome Biol.">
        <title>The genome of the polar eukaryotic microalga coccomyxa subellipsoidea reveals traits of cold adaptation.</title>
        <authorList>
            <person name="Blanc G."/>
            <person name="Agarkova I."/>
            <person name="Grimwood J."/>
            <person name="Kuo A."/>
            <person name="Brueggeman A."/>
            <person name="Dunigan D."/>
            <person name="Gurnon J."/>
            <person name="Ladunga I."/>
            <person name="Lindquist E."/>
            <person name="Lucas S."/>
            <person name="Pangilinan J."/>
            <person name="Proschold T."/>
            <person name="Salamov A."/>
            <person name="Schmutz J."/>
            <person name="Weeks D."/>
            <person name="Yamada T."/>
            <person name="Claverie J.M."/>
            <person name="Grigoriev I."/>
            <person name="Van Etten J."/>
            <person name="Lomsadze A."/>
            <person name="Borodovsky M."/>
        </authorList>
    </citation>
    <scope>NUCLEOTIDE SEQUENCE [LARGE SCALE GENOMIC DNA]</scope>
    <source>
        <strain evidence="2 3">C-169</strain>
    </source>
</reference>
<dbReference type="InterPro" id="IPR029058">
    <property type="entry name" value="AB_hydrolase_fold"/>
</dbReference>
<dbReference type="AlphaFoldDB" id="I0YLH3"/>
<dbReference type="PANTHER" id="PTHR43194">
    <property type="entry name" value="HYDROLASE ALPHA/BETA FOLD FAMILY"/>
    <property type="match status" value="1"/>
</dbReference>
<dbReference type="eggNOG" id="ENOG502R77W">
    <property type="taxonomic scope" value="Eukaryota"/>
</dbReference>
<name>I0YLH3_COCSC</name>
<feature type="domain" description="AB hydrolase-1" evidence="1">
    <location>
        <begin position="3"/>
        <end position="88"/>
    </location>
</feature>
<dbReference type="OrthoDB" id="408373at2759"/>
<gene>
    <name evidence="2" type="ORF">COCSUDRAFT_83590</name>
</gene>
<dbReference type="InterPro" id="IPR000073">
    <property type="entry name" value="AB_hydrolase_1"/>
</dbReference>
<keyword evidence="3" id="KW-1185">Reference proteome</keyword>
<dbReference type="RefSeq" id="XP_005643786.1">
    <property type="nucleotide sequence ID" value="XM_005643729.1"/>
</dbReference>